<evidence type="ECO:0000256" key="4">
    <source>
        <dbReference type="ARBA" id="ARBA00023125"/>
    </source>
</evidence>
<keyword evidence="11" id="KW-1185">Reference proteome</keyword>
<evidence type="ECO:0000259" key="9">
    <source>
        <dbReference type="Pfam" id="PF20239"/>
    </source>
</evidence>
<dbReference type="SUPFAM" id="SSF48452">
    <property type="entry name" value="TPR-like"/>
    <property type="match status" value="1"/>
</dbReference>
<keyword evidence="2" id="KW-0805">Transcription regulation</keyword>
<dbReference type="InterPro" id="IPR014284">
    <property type="entry name" value="RNA_pol_sigma-70_dom"/>
</dbReference>
<dbReference type="InterPro" id="IPR013249">
    <property type="entry name" value="RNA_pol_sigma70_r4_t2"/>
</dbReference>
<keyword evidence="3" id="KW-0731">Sigma factor</keyword>
<sequence length="495" mass="53453">MPDTAIEDLLRDLAPQVLGVLIRRYGDFDAAEDALQEAMLMAATHWPVDGLPDNPRGWLISVGQRRLIDAIRADAARRNREAVNAIRDPERLCAAAPDPADAVIAALTDADLPSLASPPDRPNSATGGTRCATAGNSGRADSVQPNRSDAGASPSGSDHPRPAAATTGRSGPAGLGGTDPDAEERDDTLTLFFLCCHPALSPASAIALTLRAVGGLTTEEIARAFLVPEKTMAQRITRAKKRLAAEERPFTMPMESLGQRGEWNDRLDSVLRVLYLIYTEGHTSGGERLHRVDLSNEAIRLARALYRVLPDNPEVTGLLALLLLTDARRAARTGTRGELIPLAEQDRGLWDRELIIEGVRLATASVRSGLIGPYQIQAAIAALHSQALRPEDTDWPRILLLYNALERESPNPMVTLNRAVATAMVHGPQAGLDLTDTLDESLAGNHRLPAVRGHLHEMAGDYEEAIAHYTAAAQLTTSLPERNYLILRAARLRRA</sequence>
<dbReference type="InterPro" id="IPR013325">
    <property type="entry name" value="RNA_pol_sigma_r2"/>
</dbReference>
<dbReference type="Pfam" id="PF20239">
    <property type="entry name" value="DUF6596"/>
    <property type="match status" value="1"/>
</dbReference>
<dbReference type="InterPro" id="IPR013324">
    <property type="entry name" value="RNA_pol_sigma_r3/r4-like"/>
</dbReference>
<gene>
    <name evidence="10" type="ORF">GLP40_10965</name>
</gene>
<dbReference type="InterPro" id="IPR036388">
    <property type="entry name" value="WH-like_DNA-bd_sf"/>
</dbReference>
<dbReference type="Pfam" id="PF08281">
    <property type="entry name" value="Sigma70_r4_2"/>
    <property type="match status" value="1"/>
</dbReference>
<evidence type="ECO:0000256" key="2">
    <source>
        <dbReference type="ARBA" id="ARBA00023015"/>
    </source>
</evidence>
<keyword evidence="5" id="KW-0804">Transcription</keyword>
<evidence type="ECO:0000259" key="8">
    <source>
        <dbReference type="Pfam" id="PF08281"/>
    </source>
</evidence>
<dbReference type="Gene3D" id="1.10.10.10">
    <property type="entry name" value="Winged helix-like DNA-binding domain superfamily/Winged helix DNA-binding domain"/>
    <property type="match status" value="1"/>
</dbReference>
<accession>A0A6I3KYL1</accession>
<dbReference type="RefSeq" id="WP_154787697.1">
    <property type="nucleotide sequence ID" value="NZ_WMBB01000004.1"/>
</dbReference>
<evidence type="ECO:0000256" key="1">
    <source>
        <dbReference type="ARBA" id="ARBA00010641"/>
    </source>
</evidence>
<dbReference type="InterPro" id="IPR011990">
    <property type="entry name" value="TPR-like_helical_dom_sf"/>
</dbReference>
<evidence type="ECO:0000259" key="7">
    <source>
        <dbReference type="Pfam" id="PF04542"/>
    </source>
</evidence>
<dbReference type="SUPFAM" id="SSF88946">
    <property type="entry name" value="Sigma2 domain of RNA polymerase sigma factors"/>
    <property type="match status" value="1"/>
</dbReference>
<keyword evidence="4" id="KW-0238">DNA-binding</keyword>
<evidence type="ECO:0000313" key="11">
    <source>
        <dbReference type="Proteomes" id="UP000432464"/>
    </source>
</evidence>
<organism evidence="10 11">
    <name type="scientific">Nocardia aurantiaca</name>
    <dbReference type="NCBI Taxonomy" id="2675850"/>
    <lineage>
        <taxon>Bacteria</taxon>
        <taxon>Bacillati</taxon>
        <taxon>Actinomycetota</taxon>
        <taxon>Actinomycetes</taxon>
        <taxon>Mycobacteriales</taxon>
        <taxon>Nocardiaceae</taxon>
        <taxon>Nocardia</taxon>
    </lineage>
</organism>
<evidence type="ECO:0000256" key="6">
    <source>
        <dbReference type="SAM" id="MobiDB-lite"/>
    </source>
</evidence>
<feature type="domain" description="DUF6596" evidence="9">
    <location>
        <begin position="266"/>
        <end position="364"/>
    </location>
</feature>
<dbReference type="GO" id="GO:0006352">
    <property type="term" value="P:DNA-templated transcription initiation"/>
    <property type="evidence" value="ECO:0007669"/>
    <property type="project" value="InterPro"/>
</dbReference>
<feature type="domain" description="RNA polymerase sigma factor 70 region 4 type 2" evidence="8">
    <location>
        <begin position="194"/>
        <end position="243"/>
    </location>
</feature>
<dbReference type="InterPro" id="IPR046531">
    <property type="entry name" value="DUF6596"/>
</dbReference>
<dbReference type="Proteomes" id="UP000432464">
    <property type="component" value="Unassembled WGS sequence"/>
</dbReference>
<dbReference type="Pfam" id="PF04542">
    <property type="entry name" value="Sigma70_r2"/>
    <property type="match status" value="1"/>
</dbReference>
<dbReference type="NCBIfam" id="TIGR02937">
    <property type="entry name" value="sigma70-ECF"/>
    <property type="match status" value="1"/>
</dbReference>
<dbReference type="SUPFAM" id="SSF88659">
    <property type="entry name" value="Sigma3 and sigma4 domains of RNA polymerase sigma factors"/>
    <property type="match status" value="1"/>
</dbReference>
<dbReference type="PANTHER" id="PTHR47756:SF2">
    <property type="entry name" value="BLL6612 PROTEIN"/>
    <property type="match status" value="1"/>
</dbReference>
<proteinExistence type="inferred from homology"/>
<evidence type="ECO:0000313" key="10">
    <source>
        <dbReference type="EMBL" id="MTE13294.1"/>
    </source>
</evidence>
<dbReference type="EMBL" id="WMBB01000004">
    <property type="protein sequence ID" value="MTE13294.1"/>
    <property type="molecule type" value="Genomic_DNA"/>
</dbReference>
<dbReference type="GO" id="GO:0003677">
    <property type="term" value="F:DNA binding"/>
    <property type="evidence" value="ECO:0007669"/>
    <property type="project" value="UniProtKB-KW"/>
</dbReference>
<comment type="similarity">
    <text evidence="1">Belongs to the sigma-70 factor family. ECF subfamily.</text>
</comment>
<dbReference type="PANTHER" id="PTHR47756">
    <property type="entry name" value="BLL6612 PROTEIN-RELATED"/>
    <property type="match status" value="1"/>
</dbReference>
<feature type="region of interest" description="Disordered" evidence="6">
    <location>
        <begin position="112"/>
        <end position="183"/>
    </location>
</feature>
<comment type="caution">
    <text evidence="10">The sequence shown here is derived from an EMBL/GenBank/DDBJ whole genome shotgun (WGS) entry which is preliminary data.</text>
</comment>
<dbReference type="GO" id="GO:0016987">
    <property type="term" value="F:sigma factor activity"/>
    <property type="evidence" value="ECO:0007669"/>
    <property type="project" value="UniProtKB-KW"/>
</dbReference>
<name>A0A6I3KYL1_9NOCA</name>
<evidence type="ECO:0000256" key="3">
    <source>
        <dbReference type="ARBA" id="ARBA00023082"/>
    </source>
</evidence>
<evidence type="ECO:0000256" key="5">
    <source>
        <dbReference type="ARBA" id="ARBA00023163"/>
    </source>
</evidence>
<protein>
    <submittedName>
        <fullName evidence="10">Sigma-70 family RNA polymerase sigma factor</fullName>
    </submittedName>
</protein>
<dbReference type="Gene3D" id="1.10.1740.10">
    <property type="match status" value="1"/>
</dbReference>
<dbReference type="InterPro" id="IPR007627">
    <property type="entry name" value="RNA_pol_sigma70_r2"/>
</dbReference>
<feature type="domain" description="RNA polymerase sigma-70 region 2" evidence="7">
    <location>
        <begin position="10"/>
        <end position="74"/>
    </location>
</feature>
<dbReference type="AlphaFoldDB" id="A0A6I3KYL1"/>
<reference evidence="10 11" key="1">
    <citation type="submission" date="2019-11" db="EMBL/GenBank/DDBJ databases">
        <title>Nocardia sp. nov. CT2-14 isolated from soil.</title>
        <authorList>
            <person name="Kanchanasin P."/>
            <person name="Tanasupawat S."/>
            <person name="Yuki M."/>
            <person name="Kudo T."/>
        </authorList>
    </citation>
    <scope>NUCLEOTIDE SEQUENCE [LARGE SCALE GENOMIC DNA]</scope>
    <source>
        <strain evidence="10 11">CT2-14</strain>
    </source>
</reference>